<comment type="caution">
    <text evidence="4">The sequence shown here is derived from an EMBL/GenBank/DDBJ whole genome shotgun (WGS) entry which is preliminary data.</text>
</comment>
<evidence type="ECO:0000313" key="4">
    <source>
        <dbReference type="EMBL" id="KAF7152570.1"/>
    </source>
</evidence>
<dbReference type="GO" id="GO:0005840">
    <property type="term" value="C:ribosome"/>
    <property type="evidence" value="ECO:0007669"/>
    <property type="project" value="UniProtKB-KW"/>
</dbReference>
<dbReference type="InterPro" id="IPR001147">
    <property type="entry name" value="Ribosomal_eL21"/>
</dbReference>
<dbReference type="FunFam" id="2.30.30.70:FF:000001">
    <property type="entry name" value="60S ribosomal protein L21"/>
    <property type="match status" value="1"/>
</dbReference>
<dbReference type="GO" id="GO:0006412">
    <property type="term" value="P:translation"/>
    <property type="evidence" value="ECO:0007669"/>
    <property type="project" value="InterPro"/>
</dbReference>
<dbReference type="EMBL" id="WJXA01000001">
    <property type="protein sequence ID" value="KAF7152570.1"/>
    <property type="molecule type" value="Genomic_DNA"/>
</dbReference>
<accession>A0A834HHZ9</accession>
<gene>
    <name evidence="4" type="ORF">RHSIM_Rhsim01G0275700</name>
</gene>
<evidence type="ECO:0000256" key="3">
    <source>
        <dbReference type="ARBA" id="ARBA00023274"/>
    </source>
</evidence>
<keyword evidence="5" id="KW-1185">Reference proteome</keyword>
<proteinExistence type="inferred from homology"/>
<dbReference type="PANTHER" id="PTHR20981">
    <property type="entry name" value="60S RIBOSOMAL PROTEIN L21"/>
    <property type="match status" value="1"/>
</dbReference>
<evidence type="ECO:0000256" key="2">
    <source>
        <dbReference type="ARBA" id="ARBA00022980"/>
    </source>
</evidence>
<dbReference type="SUPFAM" id="SSF50104">
    <property type="entry name" value="Translation proteins SH3-like domain"/>
    <property type="match status" value="1"/>
</dbReference>
<evidence type="ECO:0008006" key="6">
    <source>
        <dbReference type="Google" id="ProtNLM"/>
    </source>
</evidence>
<dbReference type="OrthoDB" id="1657901at2759"/>
<evidence type="ECO:0000256" key="1">
    <source>
        <dbReference type="ARBA" id="ARBA00008427"/>
    </source>
</evidence>
<dbReference type="Proteomes" id="UP000626092">
    <property type="component" value="Unassembled WGS sequence"/>
</dbReference>
<dbReference type="PROSITE" id="PS01171">
    <property type="entry name" value="RIBOSOMAL_L21E"/>
    <property type="match status" value="1"/>
</dbReference>
<dbReference type="InterPro" id="IPR036948">
    <property type="entry name" value="Ribosomal_eL21_sf"/>
</dbReference>
<dbReference type="Gene3D" id="2.30.30.70">
    <property type="entry name" value="Ribosomal protein L21"/>
    <property type="match status" value="1"/>
</dbReference>
<dbReference type="Pfam" id="PF01157">
    <property type="entry name" value="Ribosomal_L21e"/>
    <property type="match status" value="1"/>
</dbReference>
<dbReference type="InterPro" id="IPR018259">
    <property type="entry name" value="Ribosomal_eL21_CS"/>
</dbReference>
<dbReference type="GO" id="GO:1990904">
    <property type="term" value="C:ribonucleoprotein complex"/>
    <property type="evidence" value="ECO:0007669"/>
    <property type="project" value="UniProtKB-KW"/>
</dbReference>
<reference evidence="4" key="1">
    <citation type="submission" date="2019-11" db="EMBL/GenBank/DDBJ databases">
        <authorList>
            <person name="Liu Y."/>
            <person name="Hou J."/>
            <person name="Li T.-Q."/>
            <person name="Guan C.-H."/>
            <person name="Wu X."/>
            <person name="Wu H.-Z."/>
            <person name="Ling F."/>
            <person name="Zhang R."/>
            <person name="Shi X.-G."/>
            <person name="Ren J.-P."/>
            <person name="Chen E.-F."/>
            <person name="Sun J.-M."/>
        </authorList>
    </citation>
    <scope>NUCLEOTIDE SEQUENCE</scope>
    <source>
        <strain evidence="4">Adult_tree_wgs_1</strain>
        <tissue evidence="4">Leaves</tissue>
    </source>
</reference>
<comment type="similarity">
    <text evidence="1">Belongs to the eukaryotic ribosomal protein eL21 family.</text>
</comment>
<dbReference type="AlphaFoldDB" id="A0A834HHZ9"/>
<sequence>MPAGHGLRSSGSVLSPFRKKGTIHLSTYLRTYHIGDYVDIKLNGAIHEGMPHKFYHGHTGQVWNVTKSSIGVEMNKQEGNRIIKKRNYARVEHVQPSRCTEDFKLRKKKNDSSQRPREEVRSLAQRGSQKALYLVLWWKTLVLFKFCKSKRWFWLKAMKLVDVDNLLSLAAMH</sequence>
<keyword evidence="2" id="KW-0689">Ribosomal protein</keyword>
<dbReference type="InterPro" id="IPR008991">
    <property type="entry name" value="Translation_prot_SH3-like_sf"/>
</dbReference>
<organism evidence="4 5">
    <name type="scientific">Rhododendron simsii</name>
    <name type="common">Sims's rhododendron</name>
    <dbReference type="NCBI Taxonomy" id="118357"/>
    <lineage>
        <taxon>Eukaryota</taxon>
        <taxon>Viridiplantae</taxon>
        <taxon>Streptophyta</taxon>
        <taxon>Embryophyta</taxon>
        <taxon>Tracheophyta</taxon>
        <taxon>Spermatophyta</taxon>
        <taxon>Magnoliopsida</taxon>
        <taxon>eudicotyledons</taxon>
        <taxon>Gunneridae</taxon>
        <taxon>Pentapetalae</taxon>
        <taxon>asterids</taxon>
        <taxon>Ericales</taxon>
        <taxon>Ericaceae</taxon>
        <taxon>Ericoideae</taxon>
        <taxon>Rhodoreae</taxon>
        <taxon>Rhododendron</taxon>
    </lineage>
</organism>
<protein>
    <recommendedName>
        <fullName evidence="6">Ribosomal protein L21e</fullName>
    </recommendedName>
</protein>
<name>A0A834HHZ9_RHOSS</name>
<dbReference type="GO" id="GO:0003735">
    <property type="term" value="F:structural constituent of ribosome"/>
    <property type="evidence" value="ECO:0007669"/>
    <property type="project" value="InterPro"/>
</dbReference>
<keyword evidence="3" id="KW-0687">Ribonucleoprotein</keyword>
<evidence type="ECO:0000313" key="5">
    <source>
        <dbReference type="Proteomes" id="UP000626092"/>
    </source>
</evidence>